<dbReference type="Gene3D" id="2.130.10.10">
    <property type="entry name" value="YVTN repeat-like/Quinoprotein amine dehydrogenase"/>
    <property type="match status" value="1"/>
</dbReference>
<feature type="transmembrane region" description="Helical" evidence="1">
    <location>
        <begin position="174"/>
        <end position="192"/>
    </location>
</feature>
<evidence type="ECO:0000313" key="4">
    <source>
        <dbReference type="Proteomes" id="UP000249304"/>
    </source>
</evidence>
<feature type="domain" description="Pyrrolo-quinoline quinone repeat" evidence="2">
    <location>
        <begin position="247"/>
        <end position="344"/>
    </location>
</feature>
<dbReference type="Pfam" id="PF13360">
    <property type="entry name" value="PQQ_2"/>
    <property type="match status" value="1"/>
</dbReference>
<dbReference type="InterPro" id="IPR011047">
    <property type="entry name" value="Quinoprotein_ADH-like_sf"/>
</dbReference>
<keyword evidence="1" id="KW-0812">Transmembrane</keyword>
<dbReference type="EMBL" id="POUD01000011">
    <property type="protein sequence ID" value="PZG22085.1"/>
    <property type="molecule type" value="Genomic_DNA"/>
</dbReference>
<reference evidence="3 4" key="1">
    <citation type="submission" date="2018-01" db="EMBL/GenBank/DDBJ databases">
        <title>Draft genome sequence of Nonomuraea sp. KC333.</title>
        <authorList>
            <person name="Sahin N."/>
            <person name="Saygin H."/>
            <person name="Ay H."/>
        </authorList>
    </citation>
    <scope>NUCLEOTIDE SEQUENCE [LARGE SCALE GENOMIC DNA]</scope>
    <source>
        <strain evidence="3 4">KC333</strain>
    </source>
</reference>
<dbReference type="InterPro" id="IPR002372">
    <property type="entry name" value="PQQ_rpt_dom"/>
</dbReference>
<keyword evidence="1" id="KW-0472">Membrane</keyword>
<evidence type="ECO:0000313" key="3">
    <source>
        <dbReference type="EMBL" id="PZG22085.1"/>
    </source>
</evidence>
<evidence type="ECO:0000256" key="1">
    <source>
        <dbReference type="SAM" id="Phobius"/>
    </source>
</evidence>
<organism evidence="3 4">
    <name type="scientific">Nonomuraea aridisoli</name>
    <dbReference type="NCBI Taxonomy" id="2070368"/>
    <lineage>
        <taxon>Bacteria</taxon>
        <taxon>Bacillati</taxon>
        <taxon>Actinomycetota</taxon>
        <taxon>Actinomycetes</taxon>
        <taxon>Streptosporangiales</taxon>
        <taxon>Streptosporangiaceae</taxon>
        <taxon>Nonomuraea</taxon>
    </lineage>
</organism>
<feature type="transmembrane region" description="Helical" evidence="1">
    <location>
        <begin position="52"/>
        <end position="75"/>
    </location>
</feature>
<keyword evidence="4" id="KW-1185">Reference proteome</keyword>
<accession>A0A2W2F154</accession>
<feature type="transmembrane region" description="Helical" evidence="1">
    <location>
        <begin position="87"/>
        <end position="107"/>
    </location>
</feature>
<feature type="transmembrane region" description="Helical" evidence="1">
    <location>
        <begin position="204"/>
        <end position="225"/>
    </location>
</feature>
<comment type="caution">
    <text evidence="3">The sequence shown here is derived from an EMBL/GenBank/DDBJ whole genome shotgun (WGS) entry which is preliminary data.</text>
</comment>
<keyword evidence="1" id="KW-1133">Transmembrane helix</keyword>
<proteinExistence type="predicted"/>
<dbReference type="InterPro" id="IPR015943">
    <property type="entry name" value="WD40/YVTN_repeat-like_dom_sf"/>
</dbReference>
<dbReference type="SUPFAM" id="SSF50998">
    <property type="entry name" value="Quinoprotein alcohol dehydrogenase-like"/>
    <property type="match status" value="1"/>
</dbReference>
<gene>
    <name evidence="3" type="ORF">C1J01_04745</name>
</gene>
<dbReference type="Proteomes" id="UP000249304">
    <property type="component" value="Unassembled WGS sequence"/>
</dbReference>
<dbReference type="AlphaFoldDB" id="A0A2W2F154"/>
<dbReference type="OrthoDB" id="3414092at2"/>
<sequence>MGRPRHGRRAGRPKRVSAIVFVGARGAGAPVAGVCTPVELSMLSSVIKYRVGWTWFGGGLTLSGAALTGWAYVLWHSAARDADPPGLMTVLFIGAALLFIGLVVAQVQVVVTTAELARAEGPAVDKAKWMVNQAAVIVRRRAWICAAAMAILAFGGGQRAFAAIGSGFPEFRDFAFVVGATITLIGLTLHASGTPDHGSAAGKVVMAGAGMGTAAAVMALTYVAATMPLWTEATTANEAARPAAVPETVGKVAWRWKPPEGVREPDVVPAGGGVVVQVPDGVVALDTTTGRERWHYRRPGARAYDVKASPDGRTVAIAFWPGEKAANQADHLVVLDAATGELRAVHPDAWGDIAYYAQDLLYGVTKWHGLFALGQDIAVTWSEDGFRVTGWDLDTSKARWQHTLPESCVEAPSVLDYPRNAMPVMLRDVVAVAAFCGQDLDDKLRRGQLGPVELQVTVLGLDPQTGSEVWRHQRTAKIDLRFVHLLPSVDAQAVAVTWRGENQPKDYGMVLAQADGRVLTDDRAGLDGWDLRTAPFTGEGSLTLPDSEKSSDYRWEPFEAGEVRTASVSVVGLAREVPHPTADLPLARAVVTTRPDPSGAGVVVLLTPWDTGDTRRIPVNFASPGDPVSLLLAPGAVVVVSGGDTMVVGLT</sequence>
<name>A0A2W2F154_9ACTN</name>
<feature type="transmembrane region" description="Helical" evidence="1">
    <location>
        <begin position="141"/>
        <end position="162"/>
    </location>
</feature>
<evidence type="ECO:0000259" key="2">
    <source>
        <dbReference type="Pfam" id="PF13360"/>
    </source>
</evidence>
<protein>
    <recommendedName>
        <fullName evidence="2">Pyrrolo-quinoline quinone repeat domain-containing protein</fullName>
    </recommendedName>
</protein>